<dbReference type="EMBL" id="AP023175">
    <property type="protein sequence ID" value="BCF91061.1"/>
    <property type="molecule type" value="Genomic_DNA"/>
</dbReference>
<proteinExistence type="predicted"/>
<evidence type="ECO:0000313" key="2">
    <source>
        <dbReference type="Proteomes" id="UP000510888"/>
    </source>
</evidence>
<keyword evidence="2" id="KW-1185">Reference proteome</keyword>
<dbReference type="AlphaFoldDB" id="A0A7I8BSA1"/>
<reference evidence="1 2" key="1">
    <citation type="journal article" date="2020" name="Genes (Basel)">
        <title>Genomic Comparison of Insect Gut Symbionts from Divergent Burkholderia Subclades.</title>
        <authorList>
            <person name="Takeshita K."/>
            <person name="Kikuchi Y."/>
        </authorList>
    </citation>
    <scope>NUCLEOTIDE SEQUENCE [LARGE SCALE GENOMIC DNA]</scope>
    <source>
        <strain evidence="1 2">PGU16</strain>
    </source>
</reference>
<organism evidence="1 2">
    <name type="scientific">Paraburkholderia largidicola</name>
    <dbReference type="NCBI Taxonomy" id="3014751"/>
    <lineage>
        <taxon>Bacteria</taxon>
        <taxon>Pseudomonadati</taxon>
        <taxon>Pseudomonadota</taxon>
        <taxon>Betaproteobacteria</taxon>
        <taxon>Burkholderiales</taxon>
        <taxon>Burkholderiaceae</taxon>
        <taxon>Paraburkholderia</taxon>
    </lineage>
</organism>
<gene>
    <name evidence="1" type="ORF">PPGU16_41280</name>
</gene>
<dbReference type="Proteomes" id="UP000510888">
    <property type="component" value="Chromosome 2"/>
</dbReference>
<evidence type="ECO:0000313" key="1">
    <source>
        <dbReference type="EMBL" id="BCF91061.1"/>
    </source>
</evidence>
<accession>A0A7I8BSA1</accession>
<sequence length="79" mass="8441">MQVVASYSLALLQGGTRALSVRSEACGAPGAYTQFATWAAVDCLAQRAVVQVREVGEAYRENVGNGPEPGRCRVKRKTL</sequence>
<dbReference type="KEGG" id="plad:PPGU16_41280"/>
<name>A0A7I8BSA1_9BURK</name>
<protein>
    <submittedName>
        <fullName evidence="1">Uncharacterized protein</fullName>
    </submittedName>
</protein>